<dbReference type="Proteomes" id="UP000028653">
    <property type="component" value="Unassembled WGS sequence"/>
</dbReference>
<sequence>MDGCADEHADRDVLCENLSIFLNLKQKKPALAGFYILLVKP</sequence>
<organism evidence="1 2">
    <name type="scientific">Buttiauxella agrestis ATCC 33320</name>
    <dbReference type="NCBI Taxonomy" id="1006004"/>
    <lineage>
        <taxon>Bacteria</taxon>
        <taxon>Pseudomonadati</taxon>
        <taxon>Pseudomonadota</taxon>
        <taxon>Gammaproteobacteria</taxon>
        <taxon>Enterobacterales</taxon>
        <taxon>Enterobacteriaceae</taxon>
        <taxon>Buttiauxella</taxon>
    </lineage>
</organism>
<protein>
    <submittedName>
        <fullName evidence="1">Uncharacterized protein</fullName>
    </submittedName>
</protein>
<dbReference type="EMBL" id="JMPI01000022">
    <property type="protein sequence ID" value="KFC82687.1"/>
    <property type="molecule type" value="Genomic_DNA"/>
</dbReference>
<comment type="caution">
    <text evidence="1">The sequence shown here is derived from an EMBL/GenBank/DDBJ whole genome shotgun (WGS) entry which is preliminary data.</text>
</comment>
<proteinExistence type="predicted"/>
<dbReference type="AlphaFoldDB" id="A0A085GG42"/>
<keyword evidence="2" id="KW-1185">Reference proteome</keyword>
<evidence type="ECO:0000313" key="1">
    <source>
        <dbReference type="EMBL" id="KFC82687.1"/>
    </source>
</evidence>
<name>A0A085GG42_9ENTR</name>
<reference evidence="1 2" key="1">
    <citation type="submission" date="2014-05" db="EMBL/GenBank/DDBJ databases">
        <title>ATOL: Assembling a taxonomically balanced genome-scale reconstruction of the evolutionary history of the Enterobacteriaceae.</title>
        <authorList>
            <person name="Plunkett G.III."/>
            <person name="Neeno-Eckwall E.C."/>
            <person name="Glasner J.D."/>
            <person name="Perna N.T."/>
        </authorList>
    </citation>
    <scope>NUCLEOTIDE SEQUENCE [LARGE SCALE GENOMIC DNA]</scope>
    <source>
        <strain evidence="1 2">ATCC 33320</strain>
    </source>
</reference>
<evidence type="ECO:0000313" key="2">
    <source>
        <dbReference type="Proteomes" id="UP000028653"/>
    </source>
</evidence>
<accession>A0A085GG42</accession>
<gene>
    <name evidence="1" type="ORF">GBAG_1050</name>
</gene>